<dbReference type="InterPro" id="IPR036388">
    <property type="entry name" value="WH-like_DNA-bd_sf"/>
</dbReference>
<dbReference type="GO" id="GO:0003677">
    <property type="term" value="F:DNA binding"/>
    <property type="evidence" value="ECO:0007669"/>
    <property type="project" value="UniProtKB-KW"/>
</dbReference>
<dbReference type="eggNOG" id="COG2197">
    <property type="taxonomic scope" value="Bacteria"/>
</dbReference>
<organism evidence="5 6">
    <name type="scientific">Rhodococcus jostii (strain RHA1)</name>
    <dbReference type="NCBI Taxonomy" id="101510"/>
    <lineage>
        <taxon>Bacteria</taxon>
        <taxon>Bacillati</taxon>
        <taxon>Actinomycetota</taxon>
        <taxon>Actinomycetes</taxon>
        <taxon>Mycobacteriales</taxon>
        <taxon>Nocardiaceae</taxon>
        <taxon>Rhodococcus</taxon>
    </lineage>
</organism>
<evidence type="ECO:0000313" key="6">
    <source>
        <dbReference type="Proteomes" id="UP000008710"/>
    </source>
</evidence>
<evidence type="ECO:0000256" key="3">
    <source>
        <dbReference type="ARBA" id="ARBA00023163"/>
    </source>
</evidence>
<dbReference type="SMART" id="SM00421">
    <property type="entry name" value="HTH_LUXR"/>
    <property type="match status" value="1"/>
</dbReference>
<reference evidence="6" key="1">
    <citation type="journal article" date="2006" name="Proc. Natl. Acad. Sci. U.S.A.">
        <title>The complete genome of Rhodococcus sp. RHA1 provides insights into a catabolic powerhouse.</title>
        <authorList>
            <person name="McLeod M.P."/>
            <person name="Warren R.L."/>
            <person name="Hsiao W.W.L."/>
            <person name="Araki N."/>
            <person name="Myhre M."/>
            <person name="Fernandes C."/>
            <person name="Miyazawa D."/>
            <person name="Wong W."/>
            <person name="Lillquist A.L."/>
            <person name="Wang D."/>
            <person name="Dosanjh M."/>
            <person name="Hara H."/>
            <person name="Petrescu A."/>
            <person name="Morin R.D."/>
            <person name="Yang G."/>
            <person name="Stott J.M."/>
            <person name="Schein J.E."/>
            <person name="Shin H."/>
            <person name="Smailus D."/>
            <person name="Siddiqui A.S."/>
            <person name="Marra M.A."/>
            <person name="Jones S.J.M."/>
            <person name="Holt R."/>
            <person name="Brinkman F.S.L."/>
            <person name="Miyauchi K."/>
            <person name="Fukuda M."/>
            <person name="Davies J.E."/>
            <person name="Mohn W.W."/>
            <person name="Eltis L.D."/>
        </authorList>
    </citation>
    <scope>NUCLEOTIDE SEQUENCE [LARGE SCALE GENOMIC DNA]</scope>
    <source>
        <strain evidence="6">RHA1</strain>
    </source>
</reference>
<dbReference type="Pfam" id="PF01590">
    <property type="entry name" value="GAF"/>
    <property type="match status" value="1"/>
</dbReference>
<dbReference type="GO" id="GO:0006355">
    <property type="term" value="P:regulation of DNA-templated transcription"/>
    <property type="evidence" value="ECO:0007669"/>
    <property type="project" value="InterPro"/>
</dbReference>
<dbReference type="Pfam" id="PF00196">
    <property type="entry name" value="GerE"/>
    <property type="match status" value="1"/>
</dbReference>
<dbReference type="KEGG" id="rha:RHA1_ro00188"/>
<gene>
    <name evidence="5" type="ordered locus">RHA1_ro00188</name>
</gene>
<dbReference type="EMBL" id="CP000431">
    <property type="protein sequence ID" value="ABG92024.1"/>
    <property type="molecule type" value="Genomic_DNA"/>
</dbReference>
<dbReference type="PROSITE" id="PS00622">
    <property type="entry name" value="HTH_LUXR_1"/>
    <property type="match status" value="1"/>
</dbReference>
<dbReference type="CDD" id="cd06170">
    <property type="entry name" value="LuxR_C_like"/>
    <property type="match status" value="1"/>
</dbReference>
<proteinExistence type="predicted"/>
<dbReference type="PROSITE" id="PS50043">
    <property type="entry name" value="HTH_LUXR_2"/>
    <property type="match status" value="1"/>
</dbReference>
<name>Q0SKB2_RHOJR</name>
<dbReference type="HOGENOM" id="CLU_081562_0_0_11"/>
<accession>Q0SKB2</accession>
<dbReference type="Proteomes" id="UP000008710">
    <property type="component" value="Chromosome"/>
</dbReference>
<dbReference type="PANTHER" id="PTHR44688">
    <property type="entry name" value="DNA-BINDING TRANSCRIPTIONAL ACTIVATOR DEVR_DOSR"/>
    <property type="match status" value="1"/>
</dbReference>
<feature type="domain" description="HTH luxR-type" evidence="4">
    <location>
        <begin position="219"/>
        <end position="284"/>
    </location>
</feature>
<dbReference type="InterPro" id="IPR016032">
    <property type="entry name" value="Sig_transdc_resp-reg_C-effctor"/>
</dbReference>
<protein>
    <submittedName>
        <fullName evidence="5">Probable transcriptional regulator, LuxR family protein</fullName>
    </submittedName>
</protein>
<dbReference type="SUPFAM" id="SSF46894">
    <property type="entry name" value="C-terminal effector domain of the bipartite response regulators"/>
    <property type="match status" value="1"/>
</dbReference>
<evidence type="ECO:0000259" key="4">
    <source>
        <dbReference type="PROSITE" id="PS50043"/>
    </source>
</evidence>
<keyword evidence="3" id="KW-0804">Transcription</keyword>
<evidence type="ECO:0000256" key="2">
    <source>
        <dbReference type="ARBA" id="ARBA00023125"/>
    </source>
</evidence>
<dbReference type="Gene3D" id="1.10.10.10">
    <property type="entry name" value="Winged helix-like DNA-binding domain superfamily/Winged helix DNA-binding domain"/>
    <property type="match status" value="1"/>
</dbReference>
<keyword evidence="2" id="KW-0238">DNA-binding</keyword>
<dbReference type="PANTHER" id="PTHR44688:SF16">
    <property type="entry name" value="DNA-BINDING TRANSCRIPTIONAL ACTIVATOR DEVR_DOSR"/>
    <property type="match status" value="1"/>
</dbReference>
<dbReference type="Gene3D" id="3.30.450.40">
    <property type="match status" value="1"/>
</dbReference>
<dbReference type="SUPFAM" id="SSF55781">
    <property type="entry name" value="GAF domain-like"/>
    <property type="match status" value="1"/>
</dbReference>
<dbReference type="InterPro" id="IPR000792">
    <property type="entry name" value="Tscrpt_reg_LuxR_C"/>
</dbReference>
<dbReference type="PRINTS" id="PR00038">
    <property type="entry name" value="HTHLUXR"/>
</dbReference>
<dbReference type="InterPro" id="IPR003018">
    <property type="entry name" value="GAF"/>
</dbReference>
<dbReference type="InterPro" id="IPR029016">
    <property type="entry name" value="GAF-like_dom_sf"/>
</dbReference>
<keyword evidence="1" id="KW-0805">Transcription regulation</keyword>
<evidence type="ECO:0000256" key="1">
    <source>
        <dbReference type="ARBA" id="ARBA00023015"/>
    </source>
</evidence>
<sequence>MRVPVNDTLRPSDTDAIRAELRDLRRQTDFPVLFGGTVEGGHLTLSGFVGTRSTILRDLVIDAECGVGGRAIAEQRPIGIQDYSNSESITHEYDVQVGAEGIETLLAVPVVVRGRTRGTLYGGLRANRPLGDRVTDRVMRGAARLARELDIRDEVDRRLAMLAASSGVDRGVPRDVRVSEAITESYLALRDIADRLGDDGLGAEVQAVEQKLRRLTAPGDPSTVTLSRRESDVLAHVALGCRNAEIADRLSLSVETVKSYMRNLMGKLEVRSRQEAVVEARRQGLLP</sequence>
<dbReference type="AlphaFoldDB" id="Q0SKB2"/>
<evidence type="ECO:0000313" key="5">
    <source>
        <dbReference type="EMBL" id="ABG92024.1"/>
    </source>
</evidence>